<accession>A0A7D7L9P1</accession>
<evidence type="ECO:0000313" key="2">
    <source>
        <dbReference type="Proteomes" id="UP000514713"/>
    </source>
</evidence>
<protein>
    <submittedName>
        <fullName evidence="1">Uncharacterized protein</fullName>
    </submittedName>
</protein>
<dbReference type="KEGG" id="ned:HUN01_01440"/>
<geneLocation type="plasmid" evidence="2">
    <name>pne_4</name>
</geneLocation>
<proteinExistence type="predicted"/>
<organism evidence="1 2">
    <name type="scientific">Nostoc edaphicum CCNP1411</name>
    <dbReference type="NCBI Taxonomy" id="1472755"/>
    <lineage>
        <taxon>Bacteria</taxon>
        <taxon>Bacillati</taxon>
        <taxon>Cyanobacteriota</taxon>
        <taxon>Cyanophyceae</taxon>
        <taxon>Nostocales</taxon>
        <taxon>Nostocaceae</taxon>
        <taxon>Nostoc</taxon>
    </lineage>
</organism>
<gene>
    <name evidence="1" type="ORF">HUN01_01440</name>
</gene>
<dbReference type="RefSeq" id="WP_181927235.1">
    <property type="nucleotide sequence ID" value="NZ_CP054696.1"/>
</dbReference>
<dbReference type="EMBL" id="CP054696">
    <property type="protein sequence ID" value="QMS86310.1"/>
    <property type="molecule type" value="Genomic_DNA"/>
</dbReference>
<dbReference type="AlphaFoldDB" id="A0A7D7L9P1"/>
<evidence type="ECO:0000313" key="1">
    <source>
        <dbReference type="EMBL" id="QMS86310.1"/>
    </source>
</evidence>
<keyword evidence="1" id="KW-0614">Plasmid</keyword>
<reference evidence="2" key="1">
    <citation type="submission" date="2020-06" db="EMBL/GenBank/DDBJ databases">
        <title>Nostoc edaphicum CCNP1411 genome.</title>
        <authorList>
            <person name="Fidor A."/>
            <person name="Grabski M."/>
            <person name="Gawor J."/>
            <person name="Gromadka R."/>
            <person name="Wegrzyn G."/>
            <person name="Mazur-Marzec H."/>
        </authorList>
    </citation>
    <scope>NUCLEOTIDE SEQUENCE [LARGE SCALE GENOMIC DNA]</scope>
    <source>
        <strain evidence="2">CCNP1411</strain>
        <plasmid evidence="2">pne_4</plasmid>
    </source>
</reference>
<sequence length="278" mass="32639">MITSLSTEDNIQITNSLQEFSFILNNTIEEISKSLNKLLKYDNTDIIIHEITESTKVISEFHLKFKELENPLDKINLIRDFRTNLQKIIIKRQEYTTHEAIGELLHETIVNLATLETSLITLENDLTTLVKKSKEAEHLQITIAYLEAFKKPVDDKLTWLQNLYYSMYYVLEILEDEDVYIIPKNALKNIETTSEALSSNKSLREYIKTPVIDENEQKIKNYINSIRHVAKAILWELKKIKQNQPNVQSLLNFIQSSPEWKGDDFEECLDFINEERRK</sequence>
<keyword evidence="2" id="KW-1185">Reference proteome</keyword>
<name>A0A7D7L9P1_9NOSO</name>
<dbReference type="Proteomes" id="UP000514713">
    <property type="component" value="Plasmid pNe_4"/>
</dbReference>